<comment type="similarity">
    <text evidence="1">Belongs to the fructosamine kinase family.</text>
</comment>
<keyword evidence="1 2" id="KW-0418">Kinase</keyword>
<dbReference type="PANTHER" id="PTHR12149">
    <property type="entry name" value="FRUCTOSAMINE 3 KINASE-RELATED PROTEIN"/>
    <property type="match status" value="1"/>
</dbReference>
<dbReference type="InterPro" id="IPR011009">
    <property type="entry name" value="Kinase-like_dom_sf"/>
</dbReference>
<dbReference type="AlphaFoldDB" id="A0A1H3XXG7"/>
<dbReference type="Proteomes" id="UP000199288">
    <property type="component" value="Unassembled WGS sequence"/>
</dbReference>
<dbReference type="SUPFAM" id="SSF56112">
    <property type="entry name" value="Protein kinase-like (PK-like)"/>
    <property type="match status" value="1"/>
</dbReference>
<accession>A0A1H3XXG7</accession>
<name>A0A1H3XXG7_9ACTO</name>
<reference evidence="3" key="1">
    <citation type="submission" date="2016-10" db="EMBL/GenBank/DDBJ databases">
        <authorList>
            <person name="Varghese N."/>
            <person name="Submissions S."/>
        </authorList>
    </citation>
    <scope>NUCLEOTIDE SEQUENCE [LARGE SCALE GENOMIC DNA]</scope>
    <source>
        <strain evidence="3">KPR-1</strain>
    </source>
</reference>
<dbReference type="OrthoDB" id="5291879at2"/>
<gene>
    <name evidence="2" type="ORF">SAMN02910418_00782</name>
</gene>
<evidence type="ECO:0000313" key="3">
    <source>
        <dbReference type="Proteomes" id="UP000199288"/>
    </source>
</evidence>
<dbReference type="PIRSF" id="PIRSF006221">
    <property type="entry name" value="Ketosamine-3-kinase"/>
    <property type="match status" value="1"/>
</dbReference>
<protein>
    <submittedName>
        <fullName evidence="2">Fructosamine-3-kinase</fullName>
    </submittedName>
</protein>
<evidence type="ECO:0000313" key="2">
    <source>
        <dbReference type="EMBL" id="SEA03940.1"/>
    </source>
</evidence>
<dbReference type="GO" id="GO:0016301">
    <property type="term" value="F:kinase activity"/>
    <property type="evidence" value="ECO:0007669"/>
    <property type="project" value="UniProtKB-UniRule"/>
</dbReference>
<dbReference type="RefSeq" id="WP_092562418.1">
    <property type="nucleotide sequence ID" value="NZ_FNQV01000004.1"/>
</dbReference>
<dbReference type="InterPro" id="IPR016477">
    <property type="entry name" value="Fructo-/Ketosamine-3-kinase"/>
</dbReference>
<keyword evidence="3" id="KW-1185">Reference proteome</keyword>
<dbReference type="PANTHER" id="PTHR12149:SF8">
    <property type="entry name" value="PROTEIN-RIBULOSAMINE 3-KINASE"/>
    <property type="match status" value="1"/>
</dbReference>
<keyword evidence="1" id="KW-0808">Transferase</keyword>
<proteinExistence type="inferred from homology"/>
<dbReference type="Gene3D" id="1.10.510.10">
    <property type="entry name" value="Transferase(Phosphotransferase) domain 1"/>
    <property type="match status" value="1"/>
</dbReference>
<dbReference type="EMBL" id="FNQV01000004">
    <property type="protein sequence ID" value="SEA03940.1"/>
    <property type="molecule type" value="Genomic_DNA"/>
</dbReference>
<sequence length="255" mass="26576">MADFRKTGDALSIATEAASLRWLAEADGAAVAELTEVNAEAGYLTTAHIETAAPSPADAYAFGEALARTHAAGAPHLGAPPPGIGNHARYANVDIAMPGPGLSWGEFYAEYRMAPYVKDAADSGAISPAGVRTIEAAMVRIAAGEHDSALPGLCREPAARTHGDLWGGNVMWRPDAILIDPVAHGAHAETDLGALHLFGSRHLDDTIAGYQSVSPLDAGWRERIGLHQLHMLLVHAVLFGGSYGPQTVSVAASYA</sequence>
<evidence type="ECO:0000256" key="1">
    <source>
        <dbReference type="PIRNR" id="PIRNR006221"/>
    </source>
</evidence>
<organism evidence="2 3">
    <name type="scientific">Bowdeniella nasicola</name>
    <dbReference type="NCBI Taxonomy" id="208480"/>
    <lineage>
        <taxon>Bacteria</taxon>
        <taxon>Bacillati</taxon>
        <taxon>Actinomycetota</taxon>
        <taxon>Actinomycetes</taxon>
        <taxon>Actinomycetales</taxon>
        <taxon>Actinomycetaceae</taxon>
        <taxon>Bowdeniella</taxon>
    </lineage>
</organism>
<dbReference type="Gene3D" id="1.20.1270.240">
    <property type="match status" value="1"/>
</dbReference>
<dbReference type="Pfam" id="PF03881">
    <property type="entry name" value="Fructosamin_kin"/>
    <property type="match status" value="1"/>
</dbReference>